<evidence type="ECO:0000313" key="2">
    <source>
        <dbReference type="Proteomes" id="UP000326344"/>
    </source>
</evidence>
<name>A0A5N1JQ76_9BACT</name>
<dbReference type="RefSeq" id="WP_150874617.1">
    <property type="nucleotide sequence ID" value="NZ_VTWS01000001.1"/>
</dbReference>
<evidence type="ECO:0008006" key="3">
    <source>
        <dbReference type="Google" id="ProtNLM"/>
    </source>
</evidence>
<organism evidence="1 2">
    <name type="scientific">Larkinella humicola</name>
    <dbReference type="NCBI Taxonomy" id="2607654"/>
    <lineage>
        <taxon>Bacteria</taxon>
        <taxon>Pseudomonadati</taxon>
        <taxon>Bacteroidota</taxon>
        <taxon>Cytophagia</taxon>
        <taxon>Cytophagales</taxon>
        <taxon>Spirosomataceae</taxon>
        <taxon>Larkinella</taxon>
    </lineage>
</organism>
<dbReference type="Pfam" id="PF18950">
    <property type="entry name" value="DUF5694"/>
    <property type="match status" value="1"/>
</dbReference>
<accession>A0A5N1JQ76</accession>
<evidence type="ECO:0000313" key="1">
    <source>
        <dbReference type="EMBL" id="KAA9356462.1"/>
    </source>
</evidence>
<gene>
    <name evidence="1" type="ORF">F0P93_01535</name>
</gene>
<proteinExistence type="predicted"/>
<sequence length="260" mass="29212">MFVGFDHLNQLANGKPQAEVFSPKKQAELARLNAALKRFAPDLILVEMDPKTQPRLDSLFRAYRAGSLKLNELEGGRNETYQVGFALGKLLDHARIFAVDSYDATSQSLLNKGENIDLFKQGLQKLQATARPLKKAVQADSLSLYEYVVAMNQPEMIQLTHRLFYNLPAVVIHGDFSESGTHSADLSKIDKAYIGAEYISLFYKRNLKIYANILNTQLQNRGRKLLVIMGQTHVGVLQDLVKDNPDYSIVSPLTYLVPKK</sequence>
<dbReference type="InterPro" id="IPR043749">
    <property type="entry name" value="DUF5694"/>
</dbReference>
<comment type="caution">
    <text evidence="1">The sequence shown here is derived from an EMBL/GenBank/DDBJ whole genome shotgun (WGS) entry which is preliminary data.</text>
</comment>
<protein>
    <recommendedName>
        <fullName evidence="3">TraB family protein</fullName>
    </recommendedName>
</protein>
<keyword evidence="2" id="KW-1185">Reference proteome</keyword>
<reference evidence="1 2" key="1">
    <citation type="submission" date="2019-09" db="EMBL/GenBank/DDBJ databases">
        <title>Genome Sequence of Larkinella sp MA1.</title>
        <authorList>
            <person name="Srinivasan S."/>
        </authorList>
    </citation>
    <scope>NUCLEOTIDE SEQUENCE [LARGE SCALE GENOMIC DNA]</scope>
    <source>
        <strain evidence="1 2">MA1</strain>
    </source>
</reference>
<dbReference type="Proteomes" id="UP000326344">
    <property type="component" value="Unassembled WGS sequence"/>
</dbReference>
<dbReference type="AlphaFoldDB" id="A0A5N1JQ76"/>
<dbReference type="EMBL" id="VTWS01000001">
    <property type="protein sequence ID" value="KAA9356462.1"/>
    <property type="molecule type" value="Genomic_DNA"/>
</dbReference>